<accession>A0AAU6UJ03</accession>
<gene>
    <name evidence="1" type="ORF">MRN42_14040</name>
</gene>
<protein>
    <submittedName>
        <fullName evidence="1">Uncharacterized protein</fullName>
    </submittedName>
</protein>
<dbReference type="Pfam" id="PF19456">
    <property type="entry name" value="MobI"/>
    <property type="match status" value="1"/>
</dbReference>
<evidence type="ECO:0000313" key="1">
    <source>
        <dbReference type="EMBL" id="XAG72993.1"/>
    </source>
</evidence>
<reference evidence="1" key="1">
    <citation type="submission" date="2022-03" db="EMBL/GenBank/DDBJ databases">
        <title>Sea Food Isolates.</title>
        <authorList>
            <person name="Li c."/>
        </authorList>
    </citation>
    <scope>NUCLEOTIDE SEQUENCE</scope>
    <source>
        <strain evidence="1">19NY04SH03</strain>
    </source>
</reference>
<sequence length="193" mass="23095">MTVLNEHSAAYQWHQRAQQRHPESEQECFELALSQSLKALNDIENFAMQEPYLLEFLASCYANQFWRIHRTHKETSPGRYGCRVRVRNHRFEAAWYYNWYLSANQMSQRNNKEQRVRSKHLAKGKGFRYPPGRFSKANSEWESDLIEYTEDAFALIREVRHEILTIKQKAQICTKRLNKLREHFQKSQNGEAL</sequence>
<dbReference type="AlphaFoldDB" id="A0AAU6UJ03"/>
<dbReference type="InterPro" id="IPR045809">
    <property type="entry name" value="MobI"/>
</dbReference>
<organism evidence="1">
    <name type="scientific">bacterium 19NY04SH03</name>
    <dbReference type="NCBI Taxonomy" id="2920647"/>
    <lineage>
        <taxon>Bacteria</taxon>
    </lineage>
</organism>
<dbReference type="EMBL" id="CP095346">
    <property type="protein sequence ID" value="XAG72993.1"/>
    <property type="molecule type" value="Genomic_DNA"/>
</dbReference>
<proteinExistence type="predicted"/>
<name>A0AAU6UJ03_UNCXX</name>